<dbReference type="PANTHER" id="PTHR21112:SF0">
    <property type="entry name" value="CHEMOSENSORY PROTEIN A 29A-RELATED"/>
    <property type="match status" value="1"/>
</dbReference>
<name>A0A9N9WME8_9DIPT</name>
<dbReference type="OrthoDB" id="7925769at2759"/>
<sequence>MLKVVGSVVLFCAVVCKISAMVKPTSGGHKYELEIQKVLPMNDTDYVVFKGLKVKRYNRTFYVADGEFVINGEFNDSWTVEAYCWRSKLGNNQWELTSFKTPPQKVSQFLKDIYIPHIQPDVCPYSNLPAFEDKEAENIFPGGDYKIENYVGDIQNFPPHLQDGVYRIEIFIALDGQVLSGFIIYWKVYPEVG</sequence>
<accession>A0A9N9WME8</accession>
<dbReference type="EMBL" id="OU895877">
    <property type="protein sequence ID" value="CAG9801307.1"/>
    <property type="molecule type" value="Genomic_DNA"/>
</dbReference>
<dbReference type="PANTHER" id="PTHR21112">
    <property type="entry name" value="CHEMOSENSORY PROTEIN A 29A-RELATED"/>
    <property type="match status" value="1"/>
</dbReference>
<reference evidence="2" key="2">
    <citation type="submission" date="2022-10" db="EMBL/GenBank/DDBJ databases">
        <authorList>
            <consortium name="ENA_rothamsted_submissions"/>
            <consortium name="culmorum"/>
            <person name="King R."/>
        </authorList>
    </citation>
    <scope>NUCLEOTIDE SEQUENCE</scope>
</reference>
<feature type="chain" id="PRO_5040472032" evidence="1">
    <location>
        <begin position="21"/>
        <end position="193"/>
    </location>
</feature>
<evidence type="ECO:0000313" key="3">
    <source>
        <dbReference type="Proteomes" id="UP001153620"/>
    </source>
</evidence>
<gene>
    <name evidence="2" type="ORF">CHIRRI_LOCUS4238</name>
</gene>
<proteinExistence type="predicted"/>
<evidence type="ECO:0000313" key="2">
    <source>
        <dbReference type="EMBL" id="CAG9801307.1"/>
    </source>
</evidence>
<dbReference type="Proteomes" id="UP001153620">
    <property type="component" value="Chromosome 1"/>
</dbReference>
<organism evidence="2 3">
    <name type="scientific">Chironomus riparius</name>
    <dbReference type="NCBI Taxonomy" id="315576"/>
    <lineage>
        <taxon>Eukaryota</taxon>
        <taxon>Metazoa</taxon>
        <taxon>Ecdysozoa</taxon>
        <taxon>Arthropoda</taxon>
        <taxon>Hexapoda</taxon>
        <taxon>Insecta</taxon>
        <taxon>Pterygota</taxon>
        <taxon>Neoptera</taxon>
        <taxon>Endopterygota</taxon>
        <taxon>Diptera</taxon>
        <taxon>Nematocera</taxon>
        <taxon>Chironomoidea</taxon>
        <taxon>Chironomidae</taxon>
        <taxon>Chironominae</taxon>
        <taxon>Chironomus</taxon>
    </lineage>
</organism>
<dbReference type="AlphaFoldDB" id="A0A9N9WME8"/>
<keyword evidence="1" id="KW-0732">Signal</keyword>
<reference evidence="2" key="1">
    <citation type="submission" date="2022-01" db="EMBL/GenBank/DDBJ databases">
        <authorList>
            <person name="King R."/>
        </authorList>
    </citation>
    <scope>NUCLEOTIDE SEQUENCE</scope>
</reference>
<protein>
    <submittedName>
        <fullName evidence="2">Uncharacterized protein</fullName>
    </submittedName>
</protein>
<evidence type="ECO:0000256" key="1">
    <source>
        <dbReference type="SAM" id="SignalP"/>
    </source>
</evidence>
<keyword evidence="3" id="KW-1185">Reference proteome</keyword>
<feature type="signal peptide" evidence="1">
    <location>
        <begin position="1"/>
        <end position="20"/>
    </location>
</feature>